<evidence type="ECO:0000313" key="1">
    <source>
        <dbReference type="EMBL" id="MFC7380881.1"/>
    </source>
</evidence>
<protein>
    <submittedName>
        <fullName evidence="1">Uncharacterized protein</fullName>
    </submittedName>
</protein>
<name>A0ABW2P197_9ACTN</name>
<gene>
    <name evidence="1" type="ORF">ACFQSB_01605</name>
</gene>
<proteinExistence type="predicted"/>
<reference evidence="2" key="1">
    <citation type="journal article" date="2019" name="Int. J. Syst. Evol. Microbiol.">
        <title>The Global Catalogue of Microorganisms (GCM) 10K type strain sequencing project: providing services to taxonomists for standard genome sequencing and annotation.</title>
        <authorList>
            <consortium name="The Broad Institute Genomics Platform"/>
            <consortium name="The Broad Institute Genome Sequencing Center for Infectious Disease"/>
            <person name="Wu L."/>
            <person name="Ma J."/>
        </authorList>
    </citation>
    <scope>NUCLEOTIDE SEQUENCE [LARGE SCALE GENOMIC DNA]</scope>
    <source>
        <strain evidence="2">CECT 7649</strain>
    </source>
</reference>
<dbReference type="RefSeq" id="WP_380823868.1">
    <property type="nucleotide sequence ID" value="NZ_JBHTCG010000001.1"/>
</dbReference>
<dbReference type="EMBL" id="JBHTCG010000001">
    <property type="protein sequence ID" value="MFC7380881.1"/>
    <property type="molecule type" value="Genomic_DNA"/>
</dbReference>
<dbReference type="Proteomes" id="UP001596496">
    <property type="component" value="Unassembled WGS sequence"/>
</dbReference>
<evidence type="ECO:0000313" key="2">
    <source>
        <dbReference type="Proteomes" id="UP001596496"/>
    </source>
</evidence>
<comment type="caution">
    <text evidence="1">The sequence shown here is derived from an EMBL/GenBank/DDBJ whole genome shotgun (WGS) entry which is preliminary data.</text>
</comment>
<organism evidence="1 2">
    <name type="scientific">Sphaerisporangium rhizosphaerae</name>
    <dbReference type="NCBI Taxonomy" id="2269375"/>
    <lineage>
        <taxon>Bacteria</taxon>
        <taxon>Bacillati</taxon>
        <taxon>Actinomycetota</taxon>
        <taxon>Actinomycetes</taxon>
        <taxon>Streptosporangiales</taxon>
        <taxon>Streptosporangiaceae</taxon>
        <taxon>Sphaerisporangium</taxon>
    </lineage>
</organism>
<sequence>MAYSGTSALVDWASLRSVQLLDADGSYRTHNLGQVVETLTDWREFDGPDLRDLAPGEPPVPASLIPMAPALAGMAAGLAGGLTVNAIYDMLKKVAGVG</sequence>
<accession>A0ABW2P197</accession>
<keyword evidence="2" id="KW-1185">Reference proteome</keyword>